<evidence type="ECO:0000256" key="1">
    <source>
        <dbReference type="SAM" id="MobiDB-lite"/>
    </source>
</evidence>
<dbReference type="SMART" id="SM01272">
    <property type="entry name" value="LsmAD"/>
    <property type="match status" value="1"/>
</dbReference>
<sequence>MSDRLAFLCKVLRGYAVEVTLSSGAVYEGVFSADAATDDKLTKDTFEVVLKMAELKVTTKGERAARAKPVASMSVKLSDLVAIKACDVGMSDLAVGPSRAAGDSFTDAGISRGERFERELVAWAPTEGDGLADAGGLLEDPAMRSKNAKGWGGGQSGAAGWDQFAANKSKFNVDTTFDENIYTTAIDKNAVGISEAEADRIAREITSQGSANVHVQEERGLRVTADYDEEDRYGAVIGTGAAAGGTHSVPKAPAWGGSGAGVTAITGKAAAPPKPHSPPPPPKAKEDEKKGLGVVNPKPSADGEKPKSALNPNAKAFTLSAKAAEFKPSFLTKKPAAPAAPAIPPAGAYPIGMPGMMPGMMPQYPMGMPGMPPNMMPGMPAYGTPQYRGAPPQQFQGGRGGRGGGQQMGGFSPSPQQQAAMAAAAAHAAHAAASAGVPPPPAAPAPPPAESA</sequence>
<feature type="compositionally biased region" description="Low complexity" evidence="1">
    <location>
        <begin position="409"/>
        <end position="436"/>
    </location>
</feature>
<dbReference type="InterPro" id="IPR025852">
    <property type="entry name" value="SM_dom_ATX"/>
</dbReference>
<proteinExistence type="predicted"/>
<accession>A0A7S0I7G5</accession>
<feature type="compositionally biased region" description="Pro residues" evidence="1">
    <location>
        <begin position="437"/>
        <end position="452"/>
    </location>
</feature>
<feature type="compositionally biased region" description="Pro residues" evidence="1">
    <location>
        <begin position="272"/>
        <end position="282"/>
    </location>
</feature>
<dbReference type="GO" id="GO:0034063">
    <property type="term" value="P:stress granule assembly"/>
    <property type="evidence" value="ECO:0007669"/>
    <property type="project" value="TreeGrafter"/>
</dbReference>
<dbReference type="PANTHER" id="PTHR12854:SF7">
    <property type="entry name" value="ATAXIN-2 HOMOLOG"/>
    <property type="match status" value="1"/>
</dbReference>
<evidence type="ECO:0000313" key="3">
    <source>
        <dbReference type="EMBL" id="CAD8513085.1"/>
    </source>
</evidence>
<dbReference type="EMBL" id="HBEQ01000670">
    <property type="protein sequence ID" value="CAD8513085.1"/>
    <property type="molecule type" value="Transcribed_RNA"/>
</dbReference>
<protein>
    <recommendedName>
        <fullName evidence="2">LsmAD domain-containing protein</fullName>
    </recommendedName>
</protein>
<reference evidence="3" key="1">
    <citation type="submission" date="2021-01" db="EMBL/GenBank/DDBJ databases">
        <authorList>
            <person name="Corre E."/>
            <person name="Pelletier E."/>
            <person name="Niang G."/>
            <person name="Scheremetjew M."/>
            <person name="Finn R."/>
            <person name="Kale V."/>
            <person name="Holt S."/>
            <person name="Cochrane G."/>
            <person name="Meng A."/>
            <person name="Brown T."/>
            <person name="Cohen L."/>
        </authorList>
    </citation>
    <scope>NUCLEOTIDE SEQUENCE</scope>
    <source>
        <strain evidence="3">CCMP1723</strain>
    </source>
</reference>
<dbReference type="InterPro" id="IPR045117">
    <property type="entry name" value="ATXN2-like"/>
</dbReference>
<dbReference type="Pfam" id="PF14438">
    <property type="entry name" value="SM-ATX"/>
    <property type="match status" value="1"/>
</dbReference>
<dbReference type="AlphaFoldDB" id="A0A7S0I7G5"/>
<feature type="domain" description="LsmAD" evidence="2">
    <location>
        <begin position="171"/>
        <end position="239"/>
    </location>
</feature>
<dbReference type="PANTHER" id="PTHR12854">
    <property type="entry name" value="ATAXIN 2-RELATED"/>
    <property type="match status" value="1"/>
</dbReference>
<dbReference type="InterPro" id="IPR009604">
    <property type="entry name" value="LsmAD_domain"/>
</dbReference>
<name>A0A7S0I7G5_MICPS</name>
<gene>
    <name evidence="3" type="ORF">MCOM1403_LOCUS510</name>
</gene>
<feature type="region of interest" description="Disordered" evidence="1">
    <location>
        <begin position="254"/>
        <end position="311"/>
    </location>
</feature>
<dbReference type="GO" id="GO:0010494">
    <property type="term" value="C:cytoplasmic stress granule"/>
    <property type="evidence" value="ECO:0007669"/>
    <property type="project" value="TreeGrafter"/>
</dbReference>
<feature type="region of interest" description="Disordered" evidence="1">
    <location>
        <begin position="393"/>
        <end position="452"/>
    </location>
</feature>
<feature type="compositionally biased region" description="Gly residues" evidence="1">
    <location>
        <begin position="397"/>
        <end position="408"/>
    </location>
</feature>
<evidence type="ECO:0000259" key="2">
    <source>
        <dbReference type="SMART" id="SM01272"/>
    </source>
</evidence>
<dbReference type="GO" id="GO:0003729">
    <property type="term" value="F:mRNA binding"/>
    <property type="evidence" value="ECO:0007669"/>
    <property type="project" value="TreeGrafter"/>
</dbReference>
<dbReference type="Pfam" id="PF06741">
    <property type="entry name" value="LsmAD"/>
    <property type="match status" value="1"/>
</dbReference>
<organism evidence="3">
    <name type="scientific">Micromonas pusilla</name>
    <name type="common">Picoplanktonic green alga</name>
    <name type="synonym">Chromulina pusilla</name>
    <dbReference type="NCBI Taxonomy" id="38833"/>
    <lineage>
        <taxon>Eukaryota</taxon>
        <taxon>Viridiplantae</taxon>
        <taxon>Chlorophyta</taxon>
        <taxon>Mamiellophyceae</taxon>
        <taxon>Mamiellales</taxon>
        <taxon>Mamiellaceae</taxon>
        <taxon>Micromonas</taxon>
    </lineage>
</organism>